<accession>A0A6A3M092</accession>
<dbReference type="OrthoDB" id="101791at2759"/>
<keyword evidence="1" id="KW-0472">Membrane</keyword>
<organism evidence="3 4">
    <name type="scientific">Phytophthora rubi</name>
    <dbReference type="NCBI Taxonomy" id="129364"/>
    <lineage>
        <taxon>Eukaryota</taxon>
        <taxon>Sar</taxon>
        <taxon>Stramenopiles</taxon>
        <taxon>Oomycota</taxon>
        <taxon>Peronosporomycetes</taxon>
        <taxon>Peronosporales</taxon>
        <taxon>Peronosporaceae</taxon>
        <taxon>Phytophthora</taxon>
    </lineage>
</organism>
<dbReference type="SUPFAM" id="SSF81383">
    <property type="entry name" value="F-box domain"/>
    <property type="match status" value="1"/>
</dbReference>
<sequence>MKGERLPLLPRASTVEEARVRNLGKRVKLQSKRLRQIWPRIADFLSLRDVVSLGSTCRRLQRLLDNDRVWQSRYDRVANQHVTRLLLPHLETRFDSELPVKEKLRRLIHARHVHDPTNALQTRLQEAEREVYRLELRQVSKMDKHKVRSMVWMNVPLVLALCCLSAWSYSTATDEDDYSTGTPSAQLRGSEDGIAQPVQANPVKKFVLVTDILLLVAVMILGVGDLAGKALYTVGVLAAIEAAVMLAEFVAWSSSLQVAHSFLVLAILVFNAVLITKEKQKYIREMAAFLPSY</sequence>
<reference evidence="3 4" key="1">
    <citation type="submission" date="2018-09" db="EMBL/GenBank/DDBJ databases">
        <title>Genomic investigation of the strawberry pathogen Phytophthora fragariae indicates pathogenicity is determined by transcriptional variation in three key races.</title>
        <authorList>
            <person name="Adams T.M."/>
            <person name="Armitage A.D."/>
            <person name="Sobczyk M.K."/>
            <person name="Bates H.J."/>
            <person name="Dunwell J.M."/>
            <person name="Nellist C.F."/>
            <person name="Harrison R.J."/>
        </authorList>
    </citation>
    <scope>NUCLEOTIDE SEQUENCE [LARGE SCALE GENOMIC DNA]</scope>
    <source>
        <strain evidence="3 4">SCRP324</strain>
    </source>
</reference>
<dbReference type="InterPro" id="IPR001810">
    <property type="entry name" value="F-box_dom"/>
</dbReference>
<proteinExistence type="predicted"/>
<evidence type="ECO:0000313" key="3">
    <source>
        <dbReference type="EMBL" id="KAE9024862.1"/>
    </source>
</evidence>
<comment type="caution">
    <text evidence="3">The sequence shown here is derived from an EMBL/GenBank/DDBJ whole genome shotgun (WGS) entry which is preliminary data.</text>
</comment>
<dbReference type="InterPro" id="IPR036047">
    <property type="entry name" value="F-box-like_dom_sf"/>
</dbReference>
<name>A0A6A3M092_9STRA</name>
<dbReference type="Proteomes" id="UP000435112">
    <property type="component" value="Unassembled WGS sequence"/>
</dbReference>
<keyword evidence="1" id="KW-1133">Transmembrane helix</keyword>
<feature type="transmembrane region" description="Helical" evidence="1">
    <location>
        <begin position="206"/>
        <end position="223"/>
    </location>
</feature>
<feature type="domain" description="F-box" evidence="2">
    <location>
        <begin position="38"/>
        <end position="71"/>
    </location>
</feature>
<evidence type="ECO:0000259" key="2">
    <source>
        <dbReference type="Pfam" id="PF00646"/>
    </source>
</evidence>
<dbReference type="Gene3D" id="1.20.1280.50">
    <property type="match status" value="1"/>
</dbReference>
<dbReference type="Pfam" id="PF00646">
    <property type="entry name" value="F-box"/>
    <property type="match status" value="1"/>
</dbReference>
<gene>
    <name evidence="3" type="ORF">PR002_g11349</name>
</gene>
<dbReference type="EMBL" id="QXFU01000675">
    <property type="protein sequence ID" value="KAE9024862.1"/>
    <property type="molecule type" value="Genomic_DNA"/>
</dbReference>
<keyword evidence="1" id="KW-0812">Transmembrane</keyword>
<protein>
    <recommendedName>
        <fullName evidence="2">F-box domain-containing protein</fullName>
    </recommendedName>
</protein>
<feature type="transmembrane region" description="Helical" evidence="1">
    <location>
        <begin position="151"/>
        <end position="169"/>
    </location>
</feature>
<evidence type="ECO:0000313" key="4">
    <source>
        <dbReference type="Proteomes" id="UP000435112"/>
    </source>
</evidence>
<evidence type="ECO:0000256" key="1">
    <source>
        <dbReference type="SAM" id="Phobius"/>
    </source>
</evidence>
<feature type="transmembrane region" description="Helical" evidence="1">
    <location>
        <begin position="258"/>
        <end position="276"/>
    </location>
</feature>
<feature type="transmembrane region" description="Helical" evidence="1">
    <location>
        <begin position="230"/>
        <end position="252"/>
    </location>
</feature>
<dbReference type="AlphaFoldDB" id="A0A6A3M092"/>